<organism evidence="4 5">
    <name type="scientific">Corynebacterium lactis RW2-5</name>
    <dbReference type="NCBI Taxonomy" id="1408189"/>
    <lineage>
        <taxon>Bacteria</taxon>
        <taxon>Bacillati</taxon>
        <taxon>Actinomycetota</taxon>
        <taxon>Actinomycetes</taxon>
        <taxon>Mycobacteriales</taxon>
        <taxon>Corynebacteriaceae</taxon>
        <taxon>Corynebacterium</taxon>
    </lineage>
</organism>
<dbReference type="Pfam" id="PF03061">
    <property type="entry name" value="4HBT"/>
    <property type="match status" value="1"/>
</dbReference>
<evidence type="ECO:0000256" key="2">
    <source>
        <dbReference type="ARBA" id="ARBA00022801"/>
    </source>
</evidence>
<feature type="domain" description="Thioesterase" evidence="3">
    <location>
        <begin position="57"/>
        <end position="132"/>
    </location>
</feature>
<dbReference type="PATRIC" id="fig|1408189.4.peg.252"/>
<gene>
    <name evidence="4" type="ORF">CLAC_01265</name>
</gene>
<dbReference type="InterPro" id="IPR029069">
    <property type="entry name" value="HotDog_dom_sf"/>
</dbReference>
<protein>
    <submittedName>
        <fullName evidence="4">Esterase</fullName>
    </submittedName>
</protein>
<reference evidence="4 5" key="1">
    <citation type="submission" date="2013-10" db="EMBL/GenBank/DDBJ databases">
        <title>Complete genome sequence of Corynebacterium lactis DSM 45799(T), isolated from raw cow milk.</title>
        <authorList>
            <person name="Ruckert C."/>
            <person name="Albersmeier A."/>
            <person name="Lipski A."/>
            <person name="Kalinowski J."/>
        </authorList>
    </citation>
    <scope>NUCLEOTIDE SEQUENCE [LARGE SCALE GENOMIC DNA]</scope>
    <source>
        <strain evidence="4 5">RW2-5</strain>
    </source>
</reference>
<evidence type="ECO:0000259" key="3">
    <source>
        <dbReference type="Pfam" id="PF03061"/>
    </source>
</evidence>
<dbReference type="InterPro" id="IPR003736">
    <property type="entry name" value="PAAI_dom"/>
</dbReference>
<keyword evidence="2" id="KW-0378">Hydrolase</keyword>
<dbReference type="Gene3D" id="3.10.129.10">
    <property type="entry name" value="Hotdog Thioesterase"/>
    <property type="match status" value="1"/>
</dbReference>
<name>A0A0K2GXQ8_9CORY</name>
<dbReference type="GO" id="GO:0061522">
    <property type="term" value="F:1,4-dihydroxy-2-naphthoyl-CoA thioesterase activity"/>
    <property type="evidence" value="ECO:0007669"/>
    <property type="project" value="TreeGrafter"/>
</dbReference>
<dbReference type="Proteomes" id="UP000058446">
    <property type="component" value="Chromosome"/>
</dbReference>
<dbReference type="CDD" id="cd03443">
    <property type="entry name" value="PaaI_thioesterase"/>
    <property type="match status" value="1"/>
</dbReference>
<dbReference type="InterPro" id="IPR006683">
    <property type="entry name" value="Thioestr_dom"/>
</dbReference>
<dbReference type="NCBIfam" id="TIGR00369">
    <property type="entry name" value="unchar_dom_1"/>
    <property type="match status" value="1"/>
</dbReference>
<dbReference type="EMBL" id="CP006841">
    <property type="protein sequence ID" value="ALA66582.1"/>
    <property type="molecule type" value="Genomic_DNA"/>
</dbReference>
<sequence length="152" mass="16396">MKIEIAEMRAREKLSSLLSKSMTSGFDKKLNLTYLEVRSARVHATVSVDGTLHQPAGIVHGGVMASIVEAVGSAGGYAWLIDRGSEDIFVGTTNTTDFLKSTSDGVLEAIGEPIHQGKRSQVWRIEIKQIETGATICVGTLRGQNIPSRQRG</sequence>
<dbReference type="PANTHER" id="PTHR43240:SF5">
    <property type="entry name" value="1,4-DIHYDROXY-2-NAPHTHOYL-COA THIOESTERASE 1"/>
    <property type="match status" value="1"/>
</dbReference>
<dbReference type="RefSeq" id="WP_053411365.1">
    <property type="nucleotide sequence ID" value="NZ_CP006841.1"/>
</dbReference>
<dbReference type="KEGG" id="clw:CLAC_01265"/>
<dbReference type="OrthoDB" id="9798208at2"/>
<dbReference type="GO" id="GO:0005829">
    <property type="term" value="C:cytosol"/>
    <property type="evidence" value="ECO:0007669"/>
    <property type="project" value="TreeGrafter"/>
</dbReference>
<dbReference type="STRING" id="1408189.CLAC_01265"/>
<dbReference type="PANTHER" id="PTHR43240">
    <property type="entry name" value="1,4-DIHYDROXY-2-NAPHTHOYL-COA THIOESTERASE 1"/>
    <property type="match status" value="1"/>
</dbReference>
<comment type="similarity">
    <text evidence="1">Belongs to the thioesterase PaaI family.</text>
</comment>
<dbReference type="AlphaFoldDB" id="A0A0K2GXQ8"/>
<keyword evidence="5" id="KW-1185">Reference proteome</keyword>
<evidence type="ECO:0000256" key="1">
    <source>
        <dbReference type="ARBA" id="ARBA00008324"/>
    </source>
</evidence>
<accession>A0A0K2GXQ8</accession>
<proteinExistence type="inferred from homology"/>
<dbReference type="SUPFAM" id="SSF54637">
    <property type="entry name" value="Thioesterase/thiol ester dehydrase-isomerase"/>
    <property type="match status" value="1"/>
</dbReference>
<evidence type="ECO:0000313" key="5">
    <source>
        <dbReference type="Proteomes" id="UP000058446"/>
    </source>
</evidence>
<evidence type="ECO:0000313" key="4">
    <source>
        <dbReference type="EMBL" id="ALA66582.1"/>
    </source>
</evidence>